<proteinExistence type="predicted"/>
<organism evidence="2 3">
    <name type="scientific">Purpureocillium lilacinum</name>
    <name type="common">Paecilomyces lilacinus</name>
    <dbReference type="NCBI Taxonomy" id="33203"/>
    <lineage>
        <taxon>Eukaryota</taxon>
        <taxon>Fungi</taxon>
        <taxon>Dikarya</taxon>
        <taxon>Ascomycota</taxon>
        <taxon>Pezizomycotina</taxon>
        <taxon>Sordariomycetes</taxon>
        <taxon>Hypocreomycetidae</taxon>
        <taxon>Hypocreales</taxon>
        <taxon>Ophiocordycipitaceae</taxon>
        <taxon>Purpureocillium</taxon>
    </lineage>
</organism>
<accession>A0ABR0BD81</accession>
<comment type="caution">
    <text evidence="2">The sequence shown here is derived from an EMBL/GenBank/DDBJ whole genome shotgun (WGS) entry which is preliminary data.</text>
</comment>
<gene>
    <name evidence="2" type="ORF">Purlil1_13750</name>
</gene>
<sequence length="228" mass="24793">MPRPVCENQHGRRKVSIWGRLFACLGRSSSERGCQPMKCQLVPKTAAGMISSVHIGPGEVYFHCLNSRHWVVSHMRNATAVASAVAPQFPGWNYTYANQKHQNAPYDVAYFLVSDTDDLGMIASSRPKLRRGGFAVFFCSPALVEDLSRAVEKTGLCVTTAKTDDFFPGYEGHSISVIARWITLSFGGGPLDDGLELHPQRPMTGGSRSGLVPPQGGLGTVSSHAEWT</sequence>
<dbReference type="EMBL" id="JAWRVI010000295">
    <property type="protein sequence ID" value="KAK4068659.1"/>
    <property type="molecule type" value="Genomic_DNA"/>
</dbReference>
<feature type="region of interest" description="Disordered" evidence="1">
    <location>
        <begin position="199"/>
        <end position="228"/>
    </location>
</feature>
<evidence type="ECO:0000313" key="2">
    <source>
        <dbReference type="EMBL" id="KAK4068659.1"/>
    </source>
</evidence>
<evidence type="ECO:0000256" key="1">
    <source>
        <dbReference type="SAM" id="MobiDB-lite"/>
    </source>
</evidence>
<reference evidence="2 3" key="1">
    <citation type="journal article" date="2024" name="Microbiol. Resour. Announc.">
        <title>Genome annotations for the ascomycete fungi Trichoderma harzianum, Trichoderma aggressivum, and Purpureocillium lilacinum.</title>
        <authorList>
            <person name="Beijen E.P.W."/>
            <person name="Ohm R.A."/>
        </authorList>
    </citation>
    <scope>NUCLEOTIDE SEQUENCE [LARGE SCALE GENOMIC DNA]</scope>
    <source>
        <strain evidence="2 3">CBS 150709</strain>
    </source>
</reference>
<dbReference type="Proteomes" id="UP001287286">
    <property type="component" value="Unassembled WGS sequence"/>
</dbReference>
<evidence type="ECO:0000313" key="3">
    <source>
        <dbReference type="Proteomes" id="UP001287286"/>
    </source>
</evidence>
<keyword evidence="3" id="KW-1185">Reference proteome</keyword>
<protein>
    <submittedName>
        <fullName evidence="2">Uncharacterized protein</fullName>
    </submittedName>
</protein>
<name>A0ABR0BD81_PURLI</name>